<name>A0ABY4HAA2_9BACI</name>
<feature type="transmembrane region" description="Helical" evidence="7">
    <location>
        <begin position="151"/>
        <end position="170"/>
    </location>
</feature>
<dbReference type="InterPro" id="IPR050925">
    <property type="entry name" value="Rhomboid_protease_S54"/>
</dbReference>
<keyword evidence="6 7" id="KW-0472">Membrane</keyword>
<evidence type="ECO:0000256" key="3">
    <source>
        <dbReference type="ARBA" id="ARBA00022692"/>
    </source>
</evidence>
<evidence type="ECO:0000259" key="8">
    <source>
        <dbReference type="Pfam" id="PF01694"/>
    </source>
</evidence>
<dbReference type="GO" id="GO:0008233">
    <property type="term" value="F:peptidase activity"/>
    <property type="evidence" value="ECO:0007669"/>
    <property type="project" value="UniProtKB-KW"/>
</dbReference>
<dbReference type="PANTHER" id="PTHR43731">
    <property type="entry name" value="RHOMBOID PROTEASE"/>
    <property type="match status" value="1"/>
</dbReference>
<gene>
    <name evidence="9" type="ORF">MUO15_11485</name>
</gene>
<comment type="similarity">
    <text evidence="2">Belongs to the peptidase S54 family.</text>
</comment>
<accession>A0ABY4HAA2</accession>
<dbReference type="EMBL" id="CP095075">
    <property type="protein sequence ID" value="UOR10325.1"/>
    <property type="molecule type" value="Genomic_DNA"/>
</dbReference>
<evidence type="ECO:0000256" key="7">
    <source>
        <dbReference type="SAM" id="Phobius"/>
    </source>
</evidence>
<keyword evidence="3 7" id="KW-0812">Transmembrane</keyword>
<dbReference type="InterPro" id="IPR022764">
    <property type="entry name" value="Peptidase_S54_rhomboid_dom"/>
</dbReference>
<keyword evidence="10" id="KW-1185">Reference proteome</keyword>
<dbReference type="Pfam" id="PF01694">
    <property type="entry name" value="Rhomboid"/>
    <property type="match status" value="1"/>
</dbReference>
<feature type="transmembrane region" description="Helical" evidence="7">
    <location>
        <begin position="237"/>
        <end position="255"/>
    </location>
</feature>
<evidence type="ECO:0000256" key="5">
    <source>
        <dbReference type="ARBA" id="ARBA00022989"/>
    </source>
</evidence>
<dbReference type="InterPro" id="IPR035952">
    <property type="entry name" value="Rhomboid-like_sf"/>
</dbReference>
<feature type="transmembrane region" description="Helical" evidence="7">
    <location>
        <begin position="59"/>
        <end position="86"/>
    </location>
</feature>
<sequence length="256" mass="28796">MFVRTESFKEFLKFYPIVSGLVLINLLLWLFISVFQFNFALDLLRAGVGNNFLVSQGEYWRLVTPIFLHGGFSHALFNSFSLVLFGPALEQMLGKMKFITVYLIAGIAGNIGTYIVAPNAFYQHLGASGAIFGIFGVYVFMVLFRKHLIGSANSQMITIIFVLGLFMTFARPNINVLAHVFGLIGGFALAPPLLKNARPFSVWQNRVKHENRSRSGASFDPNRWNKRKFSGKGYGKYIIWGFIIFLVALALVNNFL</sequence>
<dbReference type="SUPFAM" id="SSF144091">
    <property type="entry name" value="Rhomboid-like"/>
    <property type="match status" value="1"/>
</dbReference>
<feature type="domain" description="Peptidase S54 rhomboid" evidence="8">
    <location>
        <begin position="57"/>
        <end position="194"/>
    </location>
</feature>
<feature type="transmembrane region" description="Helical" evidence="7">
    <location>
        <begin position="176"/>
        <end position="194"/>
    </location>
</feature>
<dbReference type="Proteomes" id="UP000830326">
    <property type="component" value="Chromosome"/>
</dbReference>
<feature type="transmembrane region" description="Helical" evidence="7">
    <location>
        <begin position="123"/>
        <end position="144"/>
    </location>
</feature>
<dbReference type="PANTHER" id="PTHR43731:SF14">
    <property type="entry name" value="PRESENILIN-ASSOCIATED RHOMBOID-LIKE PROTEIN, MITOCHONDRIAL"/>
    <property type="match status" value="1"/>
</dbReference>
<keyword evidence="9" id="KW-0645">Protease</keyword>
<dbReference type="RefSeq" id="WP_245029411.1">
    <property type="nucleotide sequence ID" value="NZ_CP095075.1"/>
</dbReference>
<keyword evidence="4" id="KW-0378">Hydrolase</keyword>
<feature type="transmembrane region" description="Helical" evidence="7">
    <location>
        <begin position="98"/>
        <end position="117"/>
    </location>
</feature>
<evidence type="ECO:0000256" key="2">
    <source>
        <dbReference type="ARBA" id="ARBA00009045"/>
    </source>
</evidence>
<protein>
    <submittedName>
        <fullName evidence="9">Rhomboid family intramembrane serine protease</fullName>
    </submittedName>
</protein>
<organism evidence="9 10">
    <name type="scientific">Halobacillus amylolyticus</name>
    <dbReference type="NCBI Taxonomy" id="2932259"/>
    <lineage>
        <taxon>Bacteria</taxon>
        <taxon>Bacillati</taxon>
        <taxon>Bacillota</taxon>
        <taxon>Bacilli</taxon>
        <taxon>Bacillales</taxon>
        <taxon>Bacillaceae</taxon>
        <taxon>Halobacillus</taxon>
    </lineage>
</organism>
<dbReference type="GO" id="GO:0006508">
    <property type="term" value="P:proteolysis"/>
    <property type="evidence" value="ECO:0007669"/>
    <property type="project" value="UniProtKB-KW"/>
</dbReference>
<evidence type="ECO:0000313" key="9">
    <source>
        <dbReference type="EMBL" id="UOR10325.1"/>
    </source>
</evidence>
<keyword evidence="5 7" id="KW-1133">Transmembrane helix</keyword>
<reference evidence="9" key="1">
    <citation type="submission" date="2022-04" db="EMBL/GenBank/DDBJ databases">
        <title>Halobacillus sp. isolated from saltern.</title>
        <authorList>
            <person name="Won M."/>
            <person name="Lee C.-M."/>
            <person name="Woen H.-Y."/>
            <person name="Kwon S.-W."/>
        </authorList>
    </citation>
    <scope>NUCLEOTIDE SEQUENCE</scope>
    <source>
        <strain evidence="9">SSHM10-5</strain>
    </source>
</reference>
<comment type="subcellular location">
    <subcellularLocation>
        <location evidence="1">Membrane</location>
        <topology evidence="1">Multi-pass membrane protein</topology>
    </subcellularLocation>
</comment>
<proteinExistence type="inferred from homology"/>
<dbReference type="Gene3D" id="1.20.1540.10">
    <property type="entry name" value="Rhomboid-like"/>
    <property type="match status" value="1"/>
</dbReference>
<feature type="transmembrane region" description="Helical" evidence="7">
    <location>
        <begin position="12"/>
        <end position="39"/>
    </location>
</feature>
<evidence type="ECO:0000256" key="4">
    <source>
        <dbReference type="ARBA" id="ARBA00022801"/>
    </source>
</evidence>
<evidence type="ECO:0000256" key="6">
    <source>
        <dbReference type="ARBA" id="ARBA00023136"/>
    </source>
</evidence>
<evidence type="ECO:0000256" key="1">
    <source>
        <dbReference type="ARBA" id="ARBA00004141"/>
    </source>
</evidence>
<evidence type="ECO:0000313" key="10">
    <source>
        <dbReference type="Proteomes" id="UP000830326"/>
    </source>
</evidence>